<evidence type="ECO:0000259" key="2">
    <source>
        <dbReference type="Pfam" id="PF00576"/>
    </source>
</evidence>
<dbReference type="OrthoDB" id="10265230at2759"/>
<dbReference type="EMBL" id="KL662142">
    <property type="protein sequence ID" value="KFM27082.1"/>
    <property type="molecule type" value="Genomic_DNA"/>
</dbReference>
<accession>A0A087SMX8</accession>
<dbReference type="Proteomes" id="UP000028924">
    <property type="component" value="Unassembled WGS sequence"/>
</dbReference>
<dbReference type="Gene3D" id="2.60.40.180">
    <property type="entry name" value="Transthyretin/hydroxyisourate hydrolase domain"/>
    <property type="match status" value="1"/>
</dbReference>
<name>A0A087SMX8_AUXPR</name>
<dbReference type="GO" id="GO:0006144">
    <property type="term" value="P:purine nucleobase metabolic process"/>
    <property type="evidence" value="ECO:0007669"/>
    <property type="project" value="TreeGrafter"/>
</dbReference>
<gene>
    <name evidence="3" type="ORF">F751_5701</name>
</gene>
<feature type="compositionally biased region" description="Polar residues" evidence="1">
    <location>
        <begin position="162"/>
        <end position="179"/>
    </location>
</feature>
<dbReference type="eggNOG" id="KOG3006">
    <property type="taxonomic scope" value="Eukaryota"/>
</dbReference>
<feature type="domain" description="Transthyretin/hydroxyisourate hydrolase" evidence="2">
    <location>
        <begin position="53"/>
        <end position="152"/>
    </location>
</feature>
<dbReference type="Pfam" id="PF00576">
    <property type="entry name" value="Transthyretin"/>
    <property type="match status" value="1"/>
</dbReference>
<dbReference type="InterPro" id="IPR023418">
    <property type="entry name" value="Thyroxine_BS"/>
</dbReference>
<dbReference type="AlphaFoldDB" id="A0A087SMX8"/>
<dbReference type="PANTHER" id="PTHR10395:SF7">
    <property type="entry name" value="5-HYDROXYISOURATE HYDROLASE"/>
    <property type="match status" value="1"/>
</dbReference>
<protein>
    <submittedName>
        <fullName evidence="3">Uric acid degradation bifunctional protein TTL</fullName>
    </submittedName>
</protein>
<feature type="region of interest" description="Disordered" evidence="1">
    <location>
        <begin position="157"/>
        <end position="179"/>
    </location>
</feature>
<proteinExistence type="predicted"/>
<sequence length="643" mass="67506">MIGYTNDPATELSVAAGEQMKITELRLAKLVGAVPSPANVAARRTGESLRSPITTHVLDTARGKPASGVRIVLERAAPGSSNAWQHVGAGKTNGDGRVPDLLPPAASVAPGVYRITFDTSEYMRRCRAEHPAFFPAKPFYPRVSVFFEILESQDDAAPRSPHQLSPVSSGDLSVDGRSNPSHVARLQAAVTPRKFDFAADIVNNDELARAARAEAASASPRCQPSFEPLQHGPELDRQAAVIDRLDAGAHEESGVNQALAALMQRRLAAARSASERTLGALRALAGAELAQARALGLAAGVTLAAETDGPGLRRALAAFQEAPRAAAACHARAADGLDAQAQTLRALVDRLRREAAGVASDAAALKAGVDAARRSMQAAAAVHRAACGRAPGALGRGGVEADPWVTEARLVQGQARLMAAQQAERRFLAKVGAQVESMERERAAVLSTTLAASVRIYGESLACVERAAPRLEALLESADMDADLAAFCDTAAHSVAAGEALAARQAGLLAGVRRELAASPEVLRAGAMEAWDAARGVWVPDRFVLTRAGFLHRLARSPGGDPEVSMVQGPPTPVLAESVALARCAFEQGEAPVFRLVETAAGSLARSLFLAPRTRARTFRTASVEECMDWAIALREVLAACTR</sequence>
<evidence type="ECO:0000313" key="4">
    <source>
        <dbReference type="Proteomes" id="UP000028924"/>
    </source>
</evidence>
<dbReference type="RefSeq" id="XP_011400045.1">
    <property type="nucleotide sequence ID" value="XM_011401743.1"/>
</dbReference>
<dbReference type="PANTHER" id="PTHR10395">
    <property type="entry name" value="URICASE AND TRANSTHYRETIN-RELATED"/>
    <property type="match status" value="1"/>
</dbReference>
<evidence type="ECO:0000256" key="1">
    <source>
        <dbReference type="SAM" id="MobiDB-lite"/>
    </source>
</evidence>
<dbReference type="InterPro" id="IPR036817">
    <property type="entry name" value="Transthyretin/HIU_hydrolase_sf"/>
</dbReference>
<dbReference type="InterPro" id="IPR023416">
    <property type="entry name" value="Transthyretin/HIU_hydrolase_d"/>
</dbReference>
<dbReference type="PROSITE" id="PS00768">
    <property type="entry name" value="TRANSTHYRETIN_1"/>
    <property type="match status" value="1"/>
</dbReference>
<dbReference type="STRING" id="3075.A0A087SMX8"/>
<dbReference type="GeneID" id="23617092"/>
<reference evidence="3 4" key="1">
    <citation type="journal article" date="2014" name="BMC Genomics">
        <title>Oil accumulation mechanisms of the oleaginous microalga Chlorella protothecoides revealed through its genome, transcriptomes, and proteomes.</title>
        <authorList>
            <person name="Gao C."/>
            <person name="Wang Y."/>
            <person name="Shen Y."/>
            <person name="Yan D."/>
            <person name="He X."/>
            <person name="Dai J."/>
            <person name="Wu Q."/>
        </authorList>
    </citation>
    <scope>NUCLEOTIDE SEQUENCE [LARGE SCALE GENOMIC DNA]</scope>
    <source>
        <strain evidence="3 4">0710</strain>
    </source>
</reference>
<dbReference type="KEGG" id="apro:F751_5701"/>
<evidence type="ECO:0000313" key="3">
    <source>
        <dbReference type="EMBL" id="KFM27082.1"/>
    </source>
</evidence>
<dbReference type="SUPFAM" id="SSF49472">
    <property type="entry name" value="Transthyretin (synonym: prealbumin)"/>
    <property type="match status" value="1"/>
</dbReference>
<organism evidence="3 4">
    <name type="scientific">Auxenochlorella protothecoides</name>
    <name type="common">Green microalga</name>
    <name type="synonym">Chlorella protothecoides</name>
    <dbReference type="NCBI Taxonomy" id="3075"/>
    <lineage>
        <taxon>Eukaryota</taxon>
        <taxon>Viridiplantae</taxon>
        <taxon>Chlorophyta</taxon>
        <taxon>core chlorophytes</taxon>
        <taxon>Trebouxiophyceae</taxon>
        <taxon>Chlorellales</taxon>
        <taxon>Chlorellaceae</taxon>
        <taxon>Auxenochlorella</taxon>
    </lineage>
</organism>
<keyword evidence="4" id="KW-1185">Reference proteome</keyword>